<proteinExistence type="predicted"/>
<geneLocation type="plasmid" evidence="2">
    <name>unnamed1</name>
</geneLocation>
<dbReference type="Pfam" id="PF04149">
    <property type="entry name" value="DUF397"/>
    <property type="match status" value="1"/>
</dbReference>
<gene>
    <name evidence="2" type="ORF">AB5J52_48640</name>
</gene>
<keyword evidence="2" id="KW-0614">Plasmid</keyword>
<dbReference type="RefSeq" id="WP_369228734.1">
    <property type="nucleotide sequence ID" value="NZ_CP163442.1"/>
</dbReference>
<sequence>MPDPSPFDPAEVEWTVSSYSGGSGDCVRVGRLGDLILVGDTKCPDRLPLRCTTGGVRAWIRAVKDGTLGPAEGSS</sequence>
<evidence type="ECO:0000259" key="1">
    <source>
        <dbReference type="Pfam" id="PF04149"/>
    </source>
</evidence>
<feature type="domain" description="DUF397" evidence="1">
    <location>
        <begin position="13"/>
        <end position="64"/>
    </location>
</feature>
<dbReference type="InterPro" id="IPR007278">
    <property type="entry name" value="DUF397"/>
</dbReference>
<evidence type="ECO:0000313" key="2">
    <source>
        <dbReference type="EMBL" id="XDQ50214.1"/>
    </source>
</evidence>
<dbReference type="EMBL" id="CP163442">
    <property type="protein sequence ID" value="XDQ50214.1"/>
    <property type="molecule type" value="Genomic_DNA"/>
</dbReference>
<organism evidence="2">
    <name type="scientific">Streptomyces sp. R39</name>
    <dbReference type="NCBI Taxonomy" id="3238631"/>
    <lineage>
        <taxon>Bacteria</taxon>
        <taxon>Bacillati</taxon>
        <taxon>Actinomycetota</taxon>
        <taxon>Actinomycetes</taxon>
        <taxon>Kitasatosporales</taxon>
        <taxon>Streptomycetaceae</taxon>
        <taxon>Streptomyces</taxon>
    </lineage>
</organism>
<reference evidence="2" key="1">
    <citation type="submission" date="2024-07" db="EMBL/GenBank/DDBJ databases">
        <authorList>
            <person name="Yu S.T."/>
        </authorList>
    </citation>
    <scope>NUCLEOTIDE SEQUENCE</scope>
    <source>
        <strain evidence="2">R39</strain>
        <plasmid evidence="2">unnamed1</plasmid>
    </source>
</reference>
<protein>
    <submittedName>
        <fullName evidence="2">DUF397 domain-containing protein</fullName>
    </submittedName>
</protein>
<dbReference type="AlphaFoldDB" id="A0AB39R5M3"/>
<accession>A0AB39R5M3</accession>
<name>A0AB39R5M3_9ACTN</name>